<dbReference type="EMBL" id="HBHX01005146">
    <property type="protein sequence ID" value="CAE0101969.1"/>
    <property type="molecule type" value="Transcribed_RNA"/>
</dbReference>
<evidence type="ECO:0000256" key="2">
    <source>
        <dbReference type="SAM" id="Phobius"/>
    </source>
</evidence>
<keyword evidence="2" id="KW-0812">Transmembrane</keyword>
<feature type="region of interest" description="Disordered" evidence="1">
    <location>
        <begin position="92"/>
        <end position="137"/>
    </location>
</feature>
<proteinExistence type="predicted"/>
<gene>
    <name evidence="3" type="ORF">HERI1096_LOCUS2784</name>
</gene>
<evidence type="ECO:0000256" key="1">
    <source>
        <dbReference type="SAM" id="MobiDB-lite"/>
    </source>
</evidence>
<dbReference type="AlphaFoldDB" id="A0A7S3ES49"/>
<dbReference type="PANTHER" id="PTHR16255:SF1">
    <property type="entry name" value="REQUIRED FOR MEIOTIC NUCLEAR DIVISION PROTEIN 1 HOMOLOG"/>
    <property type="match status" value="1"/>
</dbReference>
<protein>
    <submittedName>
        <fullName evidence="3">Uncharacterized protein</fullName>
    </submittedName>
</protein>
<feature type="compositionally biased region" description="Basic residues" evidence="1">
    <location>
        <begin position="128"/>
        <end position="137"/>
    </location>
</feature>
<sequence>MSTPDWLWEQPEREAMYDALVAEYEIVDRTEAINQQLDYAQATMQSLKEDKQFQHSTFLEYTIVLLIAFEVLVEMHALGWINWPPWMKRISSSFSSTTPPVAPEGAPTNGTNHAADRTDEPASPPARIARHHTHSVR</sequence>
<evidence type="ECO:0000313" key="3">
    <source>
        <dbReference type="EMBL" id="CAE0101969.1"/>
    </source>
</evidence>
<reference evidence="3" key="1">
    <citation type="submission" date="2021-01" db="EMBL/GenBank/DDBJ databases">
        <authorList>
            <person name="Corre E."/>
            <person name="Pelletier E."/>
            <person name="Niang G."/>
            <person name="Scheremetjew M."/>
            <person name="Finn R."/>
            <person name="Kale V."/>
            <person name="Holt S."/>
            <person name="Cochrane G."/>
            <person name="Meng A."/>
            <person name="Brown T."/>
            <person name="Cohen L."/>
        </authorList>
    </citation>
    <scope>NUCLEOTIDE SEQUENCE</scope>
    <source>
        <strain evidence="3">CCMP281</strain>
    </source>
</reference>
<keyword evidence="2" id="KW-0472">Membrane</keyword>
<accession>A0A7S3ES49</accession>
<name>A0A7S3ES49_9EUKA</name>
<keyword evidence="2" id="KW-1133">Transmembrane helix</keyword>
<organism evidence="3">
    <name type="scientific">Haptolina ericina</name>
    <dbReference type="NCBI Taxonomy" id="156174"/>
    <lineage>
        <taxon>Eukaryota</taxon>
        <taxon>Haptista</taxon>
        <taxon>Haptophyta</taxon>
        <taxon>Prymnesiophyceae</taxon>
        <taxon>Prymnesiales</taxon>
        <taxon>Prymnesiaceae</taxon>
        <taxon>Haptolina</taxon>
    </lineage>
</organism>
<dbReference type="InterPro" id="IPR051624">
    <property type="entry name" value="RMD1/Sad1-interacting"/>
</dbReference>
<dbReference type="PANTHER" id="PTHR16255">
    <property type="entry name" value="REQUIRED FOR MEIOTIC NUCLEAR DIVISION PROTEIN 1 HOMOLOG"/>
    <property type="match status" value="1"/>
</dbReference>
<feature type="transmembrane region" description="Helical" evidence="2">
    <location>
        <begin position="61"/>
        <end position="83"/>
    </location>
</feature>